<comment type="caution">
    <text evidence="7">The sequence shown here is derived from an EMBL/GenBank/DDBJ whole genome shotgun (WGS) entry which is preliminary data.</text>
</comment>
<evidence type="ECO:0000256" key="3">
    <source>
        <dbReference type="ARBA" id="ARBA00023085"/>
    </source>
</evidence>
<evidence type="ECO:0000313" key="7">
    <source>
        <dbReference type="EMBL" id="TVU10064.1"/>
    </source>
</evidence>
<dbReference type="AlphaFoldDB" id="A0A5J9TFK3"/>
<evidence type="ECO:0000313" key="8">
    <source>
        <dbReference type="Proteomes" id="UP000324897"/>
    </source>
</evidence>
<comment type="catalytic activity">
    <reaction evidence="5">
        <text>[(1-&gt;4)-alpha-D-galacturonosyl methyl ester](n) + n H2O = [(1-&gt;4)-alpha-D-galacturonosyl](n) + n methanol + n H(+)</text>
        <dbReference type="Rhea" id="RHEA:22380"/>
        <dbReference type="Rhea" id="RHEA-COMP:14570"/>
        <dbReference type="Rhea" id="RHEA-COMP:14573"/>
        <dbReference type="ChEBI" id="CHEBI:15377"/>
        <dbReference type="ChEBI" id="CHEBI:15378"/>
        <dbReference type="ChEBI" id="CHEBI:17790"/>
        <dbReference type="ChEBI" id="CHEBI:140522"/>
        <dbReference type="ChEBI" id="CHEBI:140523"/>
        <dbReference type="EC" id="3.1.1.11"/>
    </reaction>
</comment>
<dbReference type="SUPFAM" id="SSF51126">
    <property type="entry name" value="Pectin lyase-like"/>
    <property type="match status" value="1"/>
</dbReference>
<comment type="function">
    <text evidence="5">Acts in the modification of cell walls via demethylesterification of cell wall pectin.</text>
</comment>
<dbReference type="InterPro" id="IPR011050">
    <property type="entry name" value="Pectin_lyase_fold/virulence"/>
</dbReference>
<feature type="domain" description="Pectinesterase catalytic" evidence="6">
    <location>
        <begin position="7"/>
        <end position="306"/>
    </location>
</feature>
<dbReference type="OrthoDB" id="2019149at2759"/>
<dbReference type="PANTHER" id="PTHR31707">
    <property type="entry name" value="PECTINESTERASE"/>
    <property type="match status" value="1"/>
</dbReference>
<dbReference type="PROSITE" id="PS00503">
    <property type="entry name" value="PECTINESTERASE_2"/>
    <property type="match status" value="1"/>
</dbReference>
<feature type="active site" evidence="4">
    <location>
        <position position="160"/>
    </location>
</feature>
<dbReference type="EC" id="3.1.1.11" evidence="5"/>
<gene>
    <name evidence="7" type="ORF">EJB05_43571</name>
</gene>
<evidence type="ECO:0000256" key="5">
    <source>
        <dbReference type="RuleBase" id="RU000589"/>
    </source>
</evidence>
<dbReference type="InterPro" id="IPR018040">
    <property type="entry name" value="Pectinesterase_Tyr_AS"/>
</dbReference>
<dbReference type="PROSITE" id="PS00800">
    <property type="entry name" value="PECTINESTERASE_1"/>
    <property type="match status" value="1"/>
</dbReference>
<dbReference type="Gene3D" id="2.160.20.10">
    <property type="entry name" value="Single-stranded right-handed beta-helix, Pectin lyase-like"/>
    <property type="match status" value="1"/>
</dbReference>
<dbReference type="UniPathway" id="UPA00545">
    <property type="reaction ID" value="UER00823"/>
</dbReference>
<dbReference type="GO" id="GO:0030599">
    <property type="term" value="F:pectinesterase activity"/>
    <property type="evidence" value="ECO:0007669"/>
    <property type="project" value="UniProtKB-UniRule"/>
</dbReference>
<comment type="subcellular location">
    <subcellularLocation>
        <location evidence="5">Secreted</location>
        <location evidence="5">Cell wall</location>
    </subcellularLocation>
</comment>
<keyword evidence="8" id="KW-1185">Reference proteome</keyword>
<reference evidence="7 8" key="1">
    <citation type="journal article" date="2019" name="Sci. Rep.">
        <title>A high-quality genome of Eragrostis curvula grass provides insights into Poaceae evolution and supports new strategies to enhance forage quality.</title>
        <authorList>
            <person name="Carballo J."/>
            <person name="Santos B.A.C.M."/>
            <person name="Zappacosta D."/>
            <person name="Garbus I."/>
            <person name="Selva J.P."/>
            <person name="Gallo C.A."/>
            <person name="Diaz A."/>
            <person name="Albertini E."/>
            <person name="Caccamo M."/>
            <person name="Echenique V."/>
        </authorList>
    </citation>
    <scope>NUCLEOTIDE SEQUENCE [LARGE SCALE GENOMIC DNA]</scope>
    <source>
        <strain evidence="8">cv. Victoria</strain>
        <tissue evidence="7">Leaf</tissue>
    </source>
</reference>
<protein>
    <recommendedName>
        <fullName evidence="5">Pectinesterase</fullName>
        <ecNumber evidence="5">3.1.1.11</ecNumber>
    </recommendedName>
</protein>
<keyword evidence="5" id="KW-0961">Cell wall biogenesis/degradation</keyword>
<dbReference type="GO" id="GO:0045490">
    <property type="term" value="P:pectin catabolic process"/>
    <property type="evidence" value="ECO:0007669"/>
    <property type="project" value="UniProtKB-UniRule"/>
</dbReference>
<dbReference type="FunFam" id="2.160.20.10:FF:000001">
    <property type="entry name" value="Pectinesterase"/>
    <property type="match status" value="1"/>
</dbReference>
<accession>A0A5J9TFK3</accession>
<feature type="non-terminal residue" evidence="7">
    <location>
        <position position="1"/>
    </location>
</feature>
<name>A0A5J9TFK3_9POAL</name>
<keyword evidence="2 5" id="KW-0378">Hydrolase</keyword>
<dbReference type="Proteomes" id="UP000324897">
    <property type="component" value="Chromosome 3"/>
</dbReference>
<keyword evidence="5" id="KW-0134">Cell wall</keyword>
<evidence type="ECO:0000256" key="2">
    <source>
        <dbReference type="ARBA" id="ARBA00022801"/>
    </source>
</evidence>
<dbReference type="GO" id="GO:0042545">
    <property type="term" value="P:cell wall modification"/>
    <property type="evidence" value="ECO:0007669"/>
    <property type="project" value="UniProtKB-UniRule"/>
</dbReference>
<organism evidence="7 8">
    <name type="scientific">Eragrostis curvula</name>
    <name type="common">weeping love grass</name>
    <dbReference type="NCBI Taxonomy" id="38414"/>
    <lineage>
        <taxon>Eukaryota</taxon>
        <taxon>Viridiplantae</taxon>
        <taxon>Streptophyta</taxon>
        <taxon>Embryophyta</taxon>
        <taxon>Tracheophyta</taxon>
        <taxon>Spermatophyta</taxon>
        <taxon>Magnoliopsida</taxon>
        <taxon>Liliopsida</taxon>
        <taxon>Poales</taxon>
        <taxon>Poaceae</taxon>
        <taxon>PACMAD clade</taxon>
        <taxon>Chloridoideae</taxon>
        <taxon>Eragrostideae</taxon>
        <taxon>Eragrostidinae</taxon>
        <taxon>Eragrostis</taxon>
    </lineage>
</organism>
<dbReference type="InterPro" id="IPR000070">
    <property type="entry name" value="Pectinesterase_cat"/>
</dbReference>
<evidence type="ECO:0000256" key="1">
    <source>
        <dbReference type="ARBA" id="ARBA00005184"/>
    </source>
</evidence>
<dbReference type="InterPro" id="IPR012334">
    <property type="entry name" value="Pectin_lyas_fold"/>
</dbReference>
<evidence type="ECO:0000259" key="6">
    <source>
        <dbReference type="Pfam" id="PF01095"/>
    </source>
</evidence>
<comment type="pathway">
    <text evidence="1 5">Glycan metabolism; pectin degradation; 2-dehydro-3-deoxy-D-gluconate from pectin: step 1/5.</text>
</comment>
<keyword evidence="3 5" id="KW-0063">Aspartyl esterase</keyword>
<sequence>MANEKADAVVAADGSGNFTTIAAAIAAAPLKSASRHVIHVKAGVYKEFVVIGKEKPNIALIGDGMEKTMITESRCCADSIKFKTPDTAIVSVHGDGFLAQDICIENQAGPRMENGQAVALLCSGDRCAVYRCSLKSYQDTLYAVSNKQFYRECRISGTVDFVFGDASAVFQKCELLARLPLQKQRNTITAQGKDRADSNTGFIFQNCTVAADDDLSHSQAAVETYLGRPWKAFSRTVFMQCSFSGIVHELGWLQWEKDPVPDTLFYAEYKNTGPGADVSHRVKWPGFHVLHDATQVVSFTVANFINETNWLQSTGVPFTP</sequence>
<dbReference type="EMBL" id="RWGY01000039">
    <property type="protein sequence ID" value="TVU10064.1"/>
    <property type="molecule type" value="Genomic_DNA"/>
</dbReference>
<dbReference type="InterPro" id="IPR033131">
    <property type="entry name" value="Pectinesterase_Asp_AS"/>
</dbReference>
<dbReference type="Pfam" id="PF01095">
    <property type="entry name" value="Pectinesterase"/>
    <property type="match status" value="1"/>
</dbReference>
<evidence type="ECO:0000256" key="4">
    <source>
        <dbReference type="PROSITE-ProRule" id="PRU10040"/>
    </source>
</evidence>
<proteinExistence type="predicted"/>
<keyword evidence="5" id="KW-0964">Secreted</keyword>
<dbReference type="Gramene" id="TVU10064">
    <property type="protein sequence ID" value="TVU10064"/>
    <property type="gene ID" value="EJB05_43571"/>
</dbReference>